<keyword evidence="6 8" id="KW-0413">Isomerase</keyword>
<evidence type="ECO:0000256" key="1">
    <source>
        <dbReference type="ARBA" id="ARBA00001614"/>
    </source>
</evidence>
<evidence type="ECO:0000256" key="5">
    <source>
        <dbReference type="ARBA" id="ARBA00014165"/>
    </source>
</evidence>
<dbReference type="InterPro" id="IPR014718">
    <property type="entry name" value="GH-type_carb-bd"/>
</dbReference>
<dbReference type="UniPathway" id="UPA00242"/>
<dbReference type="PANTHER" id="PTHR10091">
    <property type="entry name" value="ALDOSE-1-EPIMERASE"/>
    <property type="match status" value="1"/>
</dbReference>
<dbReference type="GO" id="GO:0006006">
    <property type="term" value="P:glucose metabolic process"/>
    <property type="evidence" value="ECO:0007669"/>
    <property type="project" value="TreeGrafter"/>
</dbReference>
<dbReference type="InterPro" id="IPR011013">
    <property type="entry name" value="Gal_mutarotase_sf_dom"/>
</dbReference>
<keyword evidence="7 8" id="KW-0119">Carbohydrate metabolism</keyword>
<gene>
    <name evidence="12" type="ORF">BD821_10146</name>
</gene>
<dbReference type="EMBL" id="PTIS01000001">
    <property type="protein sequence ID" value="PPK49386.1"/>
    <property type="molecule type" value="Genomic_DNA"/>
</dbReference>
<evidence type="ECO:0000313" key="12">
    <source>
        <dbReference type="EMBL" id="PPK49386.1"/>
    </source>
</evidence>
<organism evidence="12 13">
    <name type="scientific">Clostridium algidicarnis DSM 15099</name>
    <dbReference type="NCBI Taxonomy" id="1121295"/>
    <lineage>
        <taxon>Bacteria</taxon>
        <taxon>Bacillati</taxon>
        <taxon>Bacillota</taxon>
        <taxon>Clostridia</taxon>
        <taxon>Eubacteriales</taxon>
        <taxon>Clostridiaceae</taxon>
        <taxon>Clostridium</taxon>
    </lineage>
</organism>
<comment type="pathway">
    <text evidence="2 8">Carbohydrate metabolism; hexose metabolism.</text>
</comment>
<dbReference type="NCBIfam" id="NF008277">
    <property type="entry name" value="PRK11055.1"/>
    <property type="match status" value="1"/>
</dbReference>
<evidence type="ECO:0000256" key="4">
    <source>
        <dbReference type="ARBA" id="ARBA00013185"/>
    </source>
</evidence>
<dbReference type="Proteomes" id="UP000239863">
    <property type="component" value="Unassembled WGS sequence"/>
</dbReference>
<dbReference type="CDD" id="cd09019">
    <property type="entry name" value="galactose_mutarotase_like"/>
    <property type="match status" value="1"/>
</dbReference>
<dbReference type="AlphaFoldDB" id="A0A2S6G0I7"/>
<comment type="caution">
    <text evidence="12">The sequence shown here is derived from an EMBL/GenBank/DDBJ whole genome shotgun (WGS) entry which is preliminary data.</text>
</comment>
<evidence type="ECO:0000256" key="11">
    <source>
        <dbReference type="PIRSR" id="PIRSR005096-3"/>
    </source>
</evidence>
<comment type="catalytic activity">
    <reaction evidence="1 8">
        <text>alpha-D-glucose = beta-D-glucose</text>
        <dbReference type="Rhea" id="RHEA:10264"/>
        <dbReference type="ChEBI" id="CHEBI:15903"/>
        <dbReference type="ChEBI" id="CHEBI:17925"/>
        <dbReference type="EC" id="5.1.3.3"/>
    </reaction>
</comment>
<accession>A0A2S6G0I7</accession>
<dbReference type="STRING" id="37659.GCA_000703125_00032"/>
<protein>
    <recommendedName>
        <fullName evidence="5 8">Aldose 1-epimerase</fullName>
        <ecNumber evidence="4 8">5.1.3.3</ecNumber>
    </recommendedName>
</protein>
<dbReference type="InterPro" id="IPR015443">
    <property type="entry name" value="Aldose_1-epimerase"/>
</dbReference>
<evidence type="ECO:0000256" key="10">
    <source>
        <dbReference type="PIRSR" id="PIRSR005096-2"/>
    </source>
</evidence>
<dbReference type="GO" id="GO:0004034">
    <property type="term" value="F:aldose 1-epimerase activity"/>
    <property type="evidence" value="ECO:0007669"/>
    <property type="project" value="UniProtKB-EC"/>
</dbReference>
<dbReference type="GO" id="GO:0033499">
    <property type="term" value="P:galactose catabolic process via UDP-galactose, Leloir pathway"/>
    <property type="evidence" value="ECO:0007669"/>
    <property type="project" value="TreeGrafter"/>
</dbReference>
<feature type="active site" description="Proton donor" evidence="9">
    <location>
        <position position="169"/>
    </location>
</feature>
<evidence type="ECO:0000313" key="13">
    <source>
        <dbReference type="Proteomes" id="UP000239863"/>
    </source>
</evidence>
<evidence type="ECO:0000256" key="2">
    <source>
        <dbReference type="ARBA" id="ARBA00005028"/>
    </source>
</evidence>
<feature type="binding site" evidence="11">
    <location>
        <begin position="169"/>
        <end position="171"/>
    </location>
    <ligand>
        <name>beta-D-galactose</name>
        <dbReference type="ChEBI" id="CHEBI:27667"/>
    </ligand>
</feature>
<dbReference type="PIRSF" id="PIRSF005096">
    <property type="entry name" value="GALM"/>
    <property type="match status" value="1"/>
</dbReference>
<sequence>MISKVVFGTYNGEIIYGFILENEKIQVQIIEYGATITKIYMKEENRDVVLGYDDLEGYIKDTCFFGSTVGRCANRIEAANYIQGRKIVKLEKNDGQNHLHGGTFGLHKKLWKGKVEGKSVILRTTCKESEDRYPGTSEIKITVELIGEQLIFHYYAESDEDTLINLTNHSYFNLNGHNSGNIFTHYLKLNAKLFMPCREDLIPDNRICFTKDTPFDFEELCQLEKPNDKNNEQIRICKGYDHNYIVDKSNNSLGILAEIWSEDKKVCLKIYSDAPCFQLYTGNSINNVLGKEKSIYKSYQGICIEPQLAPNAINSPWMSSPLIKKREKYQRIIKYQFNGGE</sequence>
<feature type="binding site" evidence="10">
    <location>
        <position position="241"/>
    </location>
    <ligand>
        <name>beta-D-galactose</name>
        <dbReference type="ChEBI" id="CHEBI:27667"/>
    </ligand>
</feature>
<dbReference type="Pfam" id="PF01263">
    <property type="entry name" value="Aldose_epim"/>
    <property type="match status" value="1"/>
</dbReference>
<dbReference type="InterPro" id="IPR008183">
    <property type="entry name" value="Aldose_1/G6P_1-epimerase"/>
</dbReference>
<dbReference type="InterPro" id="IPR018052">
    <property type="entry name" value="Ald1_epimerase_CS"/>
</dbReference>
<feature type="active site" description="Proton acceptor" evidence="9">
    <location>
        <position position="305"/>
    </location>
</feature>
<dbReference type="RefSeq" id="WP_104408800.1">
    <property type="nucleotide sequence ID" value="NZ_PTIS01000001.1"/>
</dbReference>
<proteinExistence type="inferred from homology"/>
<reference evidence="12 13" key="1">
    <citation type="submission" date="2018-02" db="EMBL/GenBank/DDBJ databases">
        <title>Genomic Encyclopedia of Archaeal and Bacterial Type Strains, Phase II (KMG-II): from individual species to whole genera.</title>
        <authorList>
            <person name="Goeker M."/>
        </authorList>
    </citation>
    <scope>NUCLEOTIDE SEQUENCE [LARGE SCALE GENOMIC DNA]</scope>
    <source>
        <strain evidence="12 13">DSM 15099</strain>
    </source>
</reference>
<dbReference type="GO" id="GO:0030246">
    <property type="term" value="F:carbohydrate binding"/>
    <property type="evidence" value="ECO:0007669"/>
    <property type="project" value="InterPro"/>
</dbReference>
<evidence type="ECO:0000256" key="6">
    <source>
        <dbReference type="ARBA" id="ARBA00023235"/>
    </source>
</evidence>
<name>A0A2S6G0I7_9CLOT</name>
<evidence type="ECO:0000256" key="8">
    <source>
        <dbReference type="PIRNR" id="PIRNR005096"/>
    </source>
</evidence>
<evidence type="ECO:0000256" key="9">
    <source>
        <dbReference type="PIRSR" id="PIRSR005096-1"/>
    </source>
</evidence>
<evidence type="ECO:0000256" key="3">
    <source>
        <dbReference type="ARBA" id="ARBA00006206"/>
    </source>
</evidence>
<evidence type="ECO:0000256" key="7">
    <source>
        <dbReference type="ARBA" id="ARBA00023277"/>
    </source>
</evidence>
<dbReference type="PROSITE" id="PS00545">
    <property type="entry name" value="ALDOSE_1_EPIMERASE"/>
    <property type="match status" value="1"/>
</dbReference>
<dbReference type="PANTHER" id="PTHR10091:SF0">
    <property type="entry name" value="GALACTOSE MUTAROTASE"/>
    <property type="match status" value="1"/>
</dbReference>
<dbReference type="SUPFAM" id="SSF74650">
    <property type="entry name" value="Galactose mutarotase-like"/>
    <property type="match status" value="1"/>
</dbReference>
<dbReference type="Gene3D" id="2.70.98.10">
    <property type="match status" value="1"/>
</dbReference>
<dbReference type="EC" id="5.1.3.3" evidence="4 8"/>
<feature type="binding site" evidence="11">
    <location>
        <begin position="74"/>
        <end position="75"/>
    </location>
    <ligand>
        <name>beta-D-galactose</name>
        <dbReference type="ChEBI" id="CHEBI:27667"/>
    </ligand>
</feature>
<comment type="similarity">
    <text evidence="3 8">Belongs to the aldose epimerase family.</text>
</comment>
<dbReference type="OrthoDB" id="9779408at2"/>
<dbReference type="InterPro" id="IPR047215">
    <property type="entry name" value="Galactose_mutarotase-like"/>
</dbReference>